<dbReference type="RefSeq" id="WP_091833052.1">
    <property type="nucleotide sequence ID" value="NZ_FNZK01000015.1"/>
</dbReference>
<dbReference type="NCBIfam" id="TIGR00611">
    <property type="entry name" value="recf"/>
    <property type="match status" value="1"/>
</dbReference>
<dbReference type="InterPro" id="IPR042174">
    <property type="entry name" value="RecF_2"/>
</dbReference>
<dbReference type="PANTHER" id="PTHR32182">
    <property type="entry name" value="DNA REPLICATION AND REPAIR PROTEIN RECF"/>
    <property type="match status" value="1"/>
</dbReference>
<dbReference type="EMBL" id="FNZK01000015">
    <property type="protein sequence ID" value="SEJ73087.1"/>
    <property type="molecule type" value="Genomic_DNA"/>
</dbReference>
<dbReference type="InterPro" id="IPR001238">
    <property type="entry name" value="DNA-binding_RecF"/>
</dbReference>
<evidence type="ECO:0000313" key="16">
    <source>
        <dbReference type="Proteomes" id="UP000199662"/>
    </source>
</evidence>
<dbReference type="Gene3D" id="1.20.1050.90">
    <property type="entry name" value="RecF/RecN/SMC, N-terminal domain"/>
    <property type="match status" value="1"/>
</dbReference>
<evidence type="ECO:0000256" key="7">
    <source>
        <dbReference type="ARBA" id="ARBA00022763"/>
    </source>
</evidence>
<evidence type="ECO:0000259" key="14">
    <source>
        <dbReference type="Pfam" id="PF02463"/>
    </source>
</evidence>
<comment type="similarity">
    <text evidence="2 12 13">Belongs to the RecF family.</text>
</comment>
<feature type="domain" description="RecF/RecN/SMC N-terminal" evidence="14">
    <location>
        <begin position="3"/>
        <end position="350"/>
    </location>
</feature>
<sequence length="366" mass="42301">MKVKKLTLHNYRNYRDLKLQFDKNIHIFLGENAQGKTNIIEAIYYAAMGHSHRTNTDLDLIRWDEKEGFVQLDFERLDVENQLKFHFSQEKKKSIIYNGQTIKQKDLIGAINVVLFSPEDLFLIKGSPAGRRRFLDIEISQASPAYYHELTKYTHIVAQRNMLLKKIRERRAKSDMLDNWDPQLEKSAAIIVHKRLDAVKKLNMLANLMHRRISTNRESLEITYEINGIENGMTGEFISWYNSKLKESREVDILRGSTSIGPHRDDMVLNVNQINLRSFGSQGQQRTGVLALKLAELEFIKSETGEYPVLLLDDVMSELDAARREQLLLFIQKKRIQTFITATDQAYFPKGKVGQYHIVSAGTIVG</sequence>
<dbReference type="HAMAP" id="MF_00365">
    <property type="entry name" value="RecF"/>
    <property type="match status" value="1"/>
</dbReference>
<evidence type="ECO:0000256" key="8">
    <source>
        <dbReference type="ARBA" id="ARBA00022840"/>
    </source>
</evidence>
<evidence type="ECO:0000313" key="15">
    <source>
        <dbReference type="EMBL" id="SEJ73087.1"/>
    </source>
</evidence>
<dbReference type="CDD" id="cd03242">
    <property type="entry name" value="ABC_RecF"/>
    <property type="match status" value="1"/>
</dbReference>
<dbReference type="GO" id="GO:0000731">
    <property type="term" value="P:DNA synthesis involved in DNA repair"/>
    <property type="evidence" value="ECO:0007669"/>
    <property type="project" value="TreeGrafter"/>
</dbReference>
<reference evidence="15 16" key="1">
    <citation type="submission" date="2016-10" db="EMBL/GenBank/DDBJ databases">
        <authorList>
            <person name="de Groot N.N."/>
        </authorList>
    </citation>
    <scope>NUCLEOTIDE SEQUENCE [LARGE SCALE GENOMIC DNA]</scope>
    <source>
        <strain evidence="15 16">DSM 2179</strain>
    </source>
</reference>
<proteinExistence type="inferred from homology"/>
<dbReference type="GO" id="GO:0003697">
    <property type="term" value="F:single-stranded DNA binding"/>
    <property type="evidence" value="ECO:0007669"/>
    <property type="project" value="UniProtKB-UniRule"/>
</dbReference>
<dbReference type="PROSITE" id="PS00617">
    <property type="entry name" value="RECF_1"/>
    <property type="match status" value="1"/>
</dbReference>
<dbReference type="GO" id="GO:0006302">
    <property type="term" value="P:double-strand break repair"/>
    <property type="evidence" value="ECO:0007669"/>
    <property type="project" value="TreeGrafter"/>
</dbReference>
<evidence type="ECO:0000256" key="10">
    <source>
        <dbReference type="ARBA" id="ARBA00023204"/>
    </source>
</evidence>
<dbReference type="GO" id="GO:0005524">
    <property type="term" value="F:ATP binding"/>
    <property type="evidence" value="ECO:0007669"/>
    <property type="project" value="UniProtKB-UniRule"/>
</dbReference>
<dbReference type="STRING" id="84035.SAMN05660742_11538"/>
<dbReference type="Proteomes" id="UP000199662">
    <property type="component" value="Unassembled WGS sequence"/>
</dbReference>
<evidence type="ECO:0000256" key="5">
    <source>
        <dbReference type="ARBA" id="ARBA00022705"/>
    </source>
</evidence>
<dbReference type="AlphaFoldDB" id="A0A1H7B9X3"/>
<dbReference type="SUPFAM" id="SSF52540">
    <property type="entry name" value="P-loop containing nucleoside triphosphate hydrolases"/>
    <property type="match status" value="1"/>
</dbReference>
<evidence type="ECO:0000256" key="1">
    <source>
        <dbReference type="ARBA" id="ARBA00004496"/>
    </source>
</evidence>
<gene>
    <name evidence="12" type="primary">recF</name>
    <name evidence="15" type="ORF">SAMN05660742_11538</name>
</gene>
<evidence type="ECO:0000256" key="12">
    <source>
        <dbReference type="HAMAP-Rule" id="MF_00365"/>
    </source>
</evidence>
<keyword evidence="6 12" id="KW-0547">Nucleotide-binding</keyword>
<dbReference type="GO" id="GO:0005737">
    <property type="term" value="C:cytoplasm"/>
    <property type="evidence" value="ECO:0007669"/>
    <property type="project" value="UniProtKB-SubCell"/>
</dbReference>
<feature type="binding site" evidence="12">
    <location>
        <begin position="30"/>
        <end position="37"/>
    </location>
    <ligand>
        <name>ATP</name>
        <dbReference type="ChEBI" id="CHEBI:30616"/>
    </ligand>
</feature>
<keyword evidence="8 12" id="KW-0067">ATP-binding</keyword>
<evidence type="ECO:0000256" key="11">
    <source>
        <dbReference type="ARBA" id="ARBA00023236"/>
    </source>
</evidence>
<keyword evidence="16" id="KW-1185">Reference proteome</keyword>
<evidence type="ECO:0000256" key="9">
    <source>
        <dbReference type="ARBA" id="ARBA00023125"/>
    </source>
</evidence>
<dbReference type="InterPro" id="IPR003395">
    <property type="entry name" value="RecF/RecN/SMC_N"/>
</dbReference>
<evidence type="ECO:0000256" key="4">
    <source>
        <dbReference type="ARBA" id="ARBA00022490"/>
    </source>
</evidence>
<dbReference type="Pfam" id="PF02463">
    <property type="entry name" value="SMC_N"/>
    <property type="match status" value="1"/>
</dbReference>
<dbReference type="GO" id="GO:0009432">
    <property type="term" value="P:SOS response"/>
    <property type="evidence" value="ECO:0007669"/>
    <property type="project" value="UniProtKB-UniRule"/>
</dbReference>
<organism evidence="15 16">
    <name type="scientific">Propionispira arboris</name>
    <dbReference type="NCBI Taxonomy" id="84035"/>
    <lineage>
        <taxon>Bacteria</taxon>
        <taxon>Bacillati</taxon>
        <taxon>Bacillota</taxon>
        <taxon>Negativicutes</taxon>
        <taxon>Selenomonadales</taxon>
        <taxon>Selenomonadaceae</taxon>
        <taxon>Propionispira</taxon>
    </lineage>
</organism>
<dbReference type="Gene3D" id="3.40.50.300">
    <property type="entry name" value="P-loop containing nucleotide triphosphate hydrolases"/>
    <property type="match status" value="1"/>
</dbReference>
<protein>
    <recommendedName>
        <fullName evidence="3 12">DNA replication and repair protein RecF</fullName>
    </recommendedName>
</protein>
<accession>A0A1H7B9X3</accession>
<dbReference type="PROSITE" id="PS00618">
    <property type="entry name" value="RECF_2"/>
    <property type="match status" value="1"/>
</dbReference>
<keyword evidence="5 12" id="KW-0235">DNA replication</keyword>
<keyword evidence="9 12" id="KW-0238">DNA-binding</keyword>
<dbReference type="GO" id="GO:0006260">
    <property type="term" value="P:DNA replication"/>
    <property type="evidence" value="ECO:0007669"/>
    <property type="project" value="UniProtKB-UniRule"/>
</dbReference>
<name>A0A1H7B9X3_9FIRM</name>
<keyword evidence="7 12" id="KW-0227">DNA damage</keyword>
<dbReference type="InterPro" id="IPR027417">
    <property type="entry name" value="P-loop_NTPase"/>
</dbReference>
<keyword evidence="11 12" id="KW-0742">SOS response</keyword>
<dbReference type="PANTHER" id="PTHR32182:SF0">
    <property type="entry name" value="DNA REPLICATION AND REPAIR PROTEIN RECF"/>
    <property type="match status" value="1"/>
</dbReference>
<comment type="subcellular location">
    <subcellularLocation>
        <location evidence="1 12 13">Cytoplasm</location>
    </subcellularLocation>
</comment>
<dbReference type="InterPro" id="IPR018078">
    <property type="entry name" value="DNA-binding_RecF_CS"/>
</dbReference>
<evidence type="ECO:0000256" key="3">
    <source>
        <dbReference type="ARBA" id="ARBA00020170"/>
    </source>
</evidence>
<keyword evidence="4 12" id="KW-0963">Cytoplasm</keyword>
<evidence type="ECO:0000256" key="2">
    <source>
        <dbReference type="ARBA" id="ARBA00008016"/>
    </source>
</evidence>
<comment type="function">
    <text evidence="12 13">The RecF protein is involved in DNA metabolism; it is required for DNA replication and normal SOS inducibility. RecF binds preferentially to single-stranded, linear DNA. It also seems to bind ATP.</text>
</comment>
<evidence type="ECO:0000256" key="6">
    <source>
        <dbReference type="ARBA" id="ARBA00022741"/>
    </source>
</evidence>
<evidence type="ECO:0000256" key="13">
    <source>
        <dbReference type="RuleBase" id="RU000578"/>
    </source>
</evidence>
<keyword evidence="10 12" id="KW-0234">DNA repair</keyword>